<organism evidence="5 6">
    <name type="scientific">Streptomyces albiaxialis</name>
    <dbReference type="NCBI Taxonomy" id="329523"/>
    <lineage>
        <taxon>Bacteria</taxon>
        <taxon>Bacillati</taxon>
        <taxon>Actinomycetota</taxon>
        <taxon>Actinomycetes</taxon>
        <taxon>Kitasatosporales</taxon>
        <taxon>Streptomycetaceae</taxon>
        <taxon>Streptomyces</taxon>
    </lineage>
</organism>
<dbReference type="Gene3D" id="3.30.43.10">
    <property type="entry name" value="Uridine Diphospho-n-acetylenolpyruvylglucosamine Reductase, domain 2"/>
    <property type="match status" value="1"/>
</dbReference>
<dbReference type="EMBL" id="BAAAPE010000015">
    <property type="protein sequence ID" value="GAA2093901.1"/>
    <property type="molecule type" value="Genomic_DNA"/>
</dbReference>
<keyword evidence="3" id="KW-0560">Oxidoreductase</keyword>
<dbReference type="SMART" id="SM01092">
    <property type="entry name" value="CO_deh_flav_C"/>
    <property type="match status" value="1"/>
</dbReference>
<sequence>MPRCPAALTLGTVKPPAFDYRAPRTVDETVRLLSGANGATTLLAGGQSLLPLLNRRRVRPVTLVDLGGVEGLDTVTLEERAVRIGALVRLRALETHAALRDTLPVLHETVRLVAYPQIRTRATFGGSLCHADPAAELPALALALGARLRLRSAAGQRTVDAEEFYRPGGGTALLPGELLTEAELPLHEGHRFRFAEVPRLGQGGFPLVGACAGVSLDPEGTVISARLSAAGAADRPLRLHAAERALTGRALSGLGSVLDAAAHEADPPSDTYGSADYRRALLRTTLRRALEGMRP</sequence>
<dbReference type="InterPro" id="IPR016166">
    <property type="entry name" value="FAD-bd_PCMH"/>
</dbReference>
<feature type="domain" description="FAD-binding PCMH-type" evidence="4">
    <location>
        <begin position="13"/>
        <end position="189"/>
    </location>
</feature>
<dbReference type="InterPro" id="IPR016169">
    <property type="entry name" value="FAD-bd_PCMH_sub2"/>
</dbReference>
<dbReference type="InterPro" id="IPR051312">
    <property type="entry name" value="Diverse_Substr_Oxidored"/>
</dbReference>
<dbReference type="Gene3D" id="3.30.390.50">
    <property type="entry name" value="CO dehydrogenase flavoprotein, C-terminal domain"/>
    <property type="match status" value="1"/>
</dbReference>
<dbReference type="InterPro" id="IPR036318">
    <property type="entry name" value="FAD-bd_PCMH-like_sf"/>
</dbReference>
<name>A0ABN2WM60_9ACTN</name>
<evidence type="ECO:0000256" key="2">
    <source>
        <dbReference type="ARBA" id="ARBA00022827"/>
    </source>
</evidence>
<dbReference type="InterPro" id="IPR002346">
    <property type="entry name" value="Mopterin_DH_FAD-bd"/>
</dbReference>
<gene>
    <name evidence="5" type="ORF">GCM10009801_61500</name>
</gene>
<keyword evidence="2" id="KW-0274">FAD</keyword>
<evidence type="ECO:0000313" key="5">
    <source>
        <dbReference type="EMBL" id="GAA2093901.1"/>
    </source>
</evidence>
<protein>
    <submittedName>
        <fullName evidence="5">Xanthine dehydrogenase family protein subunit M</fullName>
    </submittedName>
</protein>
<accession>A0ABN2WM60</accession>
<dbReference type="InterPro" id="IPR036683">
    <property type="entry name" value="CO_DH_flav_C_dom_sf"/>
</dbReference>
<dbReference type="PANTHER" id="PTHR42659">
    <property type="entry name" value="XANTHINE DEHYDROGENASE SUBUNIT C-RELATED"/>
    <property type="match status" value="1"/>
</dbReference>
<dbReference type="SUPFAM" id="SSF55447">
    <property type="entry name" value="CO dehydrogenase flavoprotein C-terminal domain-like"/>
    <property type="match status" value="1"/>
</dbReference>
<evidence type="ECO:0000313" key="6">
    <source>
        <dbReference type="Proteomes" id="UP001500016"/>
    </source>
</evidence>
<evidence type="ECO:0000256" key="1">
    <source>
        <dbReference type="ARBA" id="ARBA00022630"/>
    </source>
</evidence>
<comment type="caution">
    <text evidence="5">The sequence shown here is derived from an EMBL/GenBank/DDBJ whole genome shotgun (WGS) entry which is preliminary data.</text>
</comment>
<evidence type="ECO:0000259" key="4">
    <source>
        <dbReference type="PROSITE" id="PS51387"/>
    </source>
</evidence>
<dbReference type="InterPro" id="IPR016167">
    <property type="entry name" value="FAD-bd_PCMH_sub1"/>
</dbReference>
<dbReference type="Proteomes" id="UP001500016">
    <property type="component" value="Unassembled WGS sequence"/>
</dbReference>
<dbReference type="Gene3D" id="3.30.465.10">
    <property type="match status" value="1"/>
</dbReference>
<dbReference type="PROSITE" id="PS51387">
    <property type="entry name" value="FAD_PCMH"/>
    <property type="match status" value="1"/>
</dbReference>
<reference evidence="5 6" key="1">
    <citation type="journal article" date="2019" name="Int. J. Syst. Evol. Microbiol.">
        <title>The Global Catalogue of Microorganisms (GCM) 10K type strain sequencing project: providing services to taxonomists for standard genome sequencing and annotation.</title>
        <authorList>
            <consortium name="The Broad Institute Genomics Platform"/>
            <consortium name="The Broad Institute Genome Sequencing Center for Infectious Disease"/>
            <person name="Wu L."/>
            <person name="Ma J."/>
        </authorList>
    </citation>
    <scope>NUCLEOTIDE SEQUENCE [LARGE SCALE GENOMIC DNA]</scope>
    <source>
        <strain evidence="5 6">JCM 15478</strain>
    </source>
</reference>
<dbReference type="SUPFAM" id="SSF56176">
    <property type="entry name" value="FAD-binding/transporter-associated domain-like"/>
    <property type="match status" value="1"/>
</dbReference>
<dbReference type="InterPro" id="IPR005107">
    <property type="entry name" value="CO_DH_flav_C"/>
</dbReference>
<evidence type="ECO:0000256" key="3">
    <source>
        <dbReference type="ARBA" id="ARBA00023002"/>
    </source>
</evidence>
<dbReference type="PANTHER" id="PTHR42659:SF2">
    <property type="entry name" value="XANTHINE DEHYDROGENASE SUBUNIT C-RELATED"/>
    <property type="match status" value="1"/>
</dbReference>
<keyword evidence="1" id="KW-0285">Flavoprotein</keyword>
<keyword evidence="6" id="KW-1185">Reference proteome</keyword>
<dbReference type="Pfam" id="PF00941">
    <property type="entry name" value="FAD_binding_5"/>
    <property type="match status" value="1"/>
</dbReference>
<proteinExistence type="predicted"/>
<dbReference type="Pfam" id="PF03450">
    <property type="entry name" value="CO_deh_flav_C"/>
    <property type="match status" value="1"/>
</dbReference>